<reference evidence="6" key="1">
    <citation type="submission" date="2022-10" db="EMBL/GenBank/DDBJ databases">
        <authorList>
            <person name="Chen Y."/>
            <person name="Dougan E. K."/>
            <person name="Chan C."/>
            <person name="Rhodes N."/>
            <person name="Thang M."/>
        </authorList>
    </citation>
    <scope>NUCLEOTIDE SEQUENCE</scope>
</reference>
<dbReference type="EMBL" id="CAMXCT020000624">
    <property type="protein sequence ID" value="CAL1134680.1"/>
    <property type="molecule type" value="Genomic_DNA"/>
</dbReference>
<keyword evidence="2" id="KW-0677">Repeat</keyword>
<dbReference type="SUPFAM" id="SSF50978">
    <property type="entry name" value="WD40 repeat-like"/>
    <property type="match status" value="1"/>
</dbReference>
<dbReference type="InterPro" id="IPR036322">
    <property type="entry name" value="WD40_repeat_dom_sf"/>
</dbReference>
<feature type="repeat" description="WD" evidence="3">
    <location>
        <begin position="226"/>
        <end position="258"/>
    </location>
</feature>
<dbReference type="InterPro" id="IPR001680">
    <property type="entry name" value="WD40_rpt"/>
</dbReference>
<comment type="caution">
    <text evidence="6">The sequence shown here is derived from an EMBL/GenBank/DDBJ whole genome shotgun (WGS) entry which is preliminary data.</text>
</comment>
<dbReference type="GO" id="GO:0005730">
    <property type="term" value="C:nucleolus"/>
    <property type="evidence" value="ECO:0007669"/>
    <property type="project" value="TreeGrafter"/>
</dbReference>
<dbReference type="InterPro" id="IPR015943">
    <property type="entry name" value="WD40/YVTN_repeat-like_dom_sf"/>
</dbReference>
<evidence type="ECO:0000256" key="1">
    <source>
        <dbReference type="ARBA" id="ARBA00022574"/>
    </source>
</evidence>
<dbReference type="Gene3D" id="2.130.10.10">
    <property type="entry name" value="YVTN repeat-like/Quinoprotein amine dehydrogenase"/>
    <property type="match status" value="1"/>
</dbReference>
<feature type="region of interest" description="Disordered" evidence="4">
    <location>
        <begin position="1"/>
        <end position="56"/>
    </location>
</feature>
<feature type="region of interest" description="Disordered" evidence="4">
    <location>
        <begin position="139"/>
        <end position="177"/>
    </location>
</feature>
<evidence type="ECO:0000256" key="3">
    <source>
        <dbReference type="PROSITE-ProRule" id="PRU00221"/>
    </source>
</evidence>
<dbReference type="PROSITE" id="PS50294">
    <property type="entry name" value="WD_REPEATS_REGION"/>
    <property type="match status" value="1"/>
</dbReference>
<feature type="repeat" description="WD" evidence="3">
    <location>
        <begin position="273"/>
        <end position="318"/>
    </location>
</feature>
<reference evidence="7" key="2">
    <citation type="submission" date="2024-04" db="EMBL/GenBank/DDBJ databases">
        <authorList>
            <person name="Chen Y."/>
            <person name="Shah S."/>
            <person name="Dougan E. K."/>
            <person name="Thang M."/>
            <person name="Chan C."/>
        </authorList>
    </citation>
    <scope>NUCLEOTIDE SEQUENCE [LARGE SCALE GENOMIC DNA]</scope>
</reference>
<evidence type="ECO:0000259" key="5">
    <source>
        <dbReference type="Pfam" id="PF12265"/>
    </source>
</evidence>
<dbReference type="PANTHER" id="PTHR45903">
    <property type="entry name" value="GLUTAMATE-RICH WD REPEAT-CONTAINING PROTEIN 1"/>
    <property type="match status" value="1"/>
</dbReference>
<dbReference type="InterPro" id="IPR051972">
    <property type="entry name" value="Glutamate-rich_WD_repeat"/>
</dbReference>
<dbReference type="EMBL" id="CAMXCT030000624">
    <property type="protein sequence ID" value="CAL4768617.1"/>
    <property type="molecule type" value="Genomic_DNA"/>
</dbReference>
<organism evidence="6">
    <name type="scientific">Cladocopium goreaui</name>
    <dbReference type="NCBI Taxonomy" id="2562237"/>
    <lineage>
        <taxon>Eukaryota</taxon>
        <taxon>Sar</taxon>
        <taxon>Alveolata</taxon>
        <taxon>Dinophyceae</taxon>
        <taxon>Suessiales</taxon>
        <taxon>Symbiodiniaceae</taxon>
        <taxon>Cladocopium</taxon>
    </lineage>
</organism>
<dbReference type="SMART" id="SM00320">
    <property type="entry name" value="WD40"/>
    <property type="match status" value="3"/>
</dbReference>
<dbReference type="EMBL" id="CAMXCT010000624">
    <property type="protein sequence ID" value="CAI3981305.1"/>
    <property type="molecule type" value="Genomic_DNA"/>
</dbReference>
<dbReference type="Pfam" id="PF00400">
    <property type="entry name" value="WD40"/>
    <property type="match status" value="2"/>
</dbReference>
<evidence type="ECO:0000313" key="7">
    <source>
        <dbReference type="EMBL" id="CAL1134680.1"/>
    </source>
</evidence>
<dbReference type="Pfam" id="PF12265">
    <property type="entry name" value="CAF1C_H4-bd"/>
    <property type="match status" value="1"/>
</dbReference>
<protein>
    <submittedName>
        <fullName evidence="8">Glutamate-rich WD repeat-containing protein 1</fullName>
    </submittedName>
</protein>
<dbReference type="GO" id="GO:0042254">
    <property type="term" value="P:ribosome biogenesis"/>
    <property type="evidence" value="ECO:0007669"/>
    <property type="project" value="TreeGrafter"/>
</dbReference>
<name>A0A9P1FNX3_9DINO</name>
<dbReference type="OrthoDB" id="2161379at2759"/>
<keyword evidence="9" id="KW-1185">Reference proteome</keyword>
<dbReference type="InterPro" id="IPR022052">
    <property type="entry name" value="Histone-bd_RBBP4-like_N"/>
</dbReference>
<gene>
    <name evidence="6" type="ORF">C1SCF055_LOCUS9107</name>
</gene>
<dbReference type="PANTHER" id="PTHR45903:SF1">
    <property type="entry name" value="GLUTAMATE-RICH WD REPEAT-CONTAINING PROTEIN 1"/>
    <property type="match status" value="1"/>
</dbReference>
<dbReference type="Proteomes" id="UP001152797">
    <property type="component" value="Unassembled WGS sequence"/>
</dbReference>
<sequence length="595" mass="65815">MAKKRKAASQATPEDEALDFEDDGDGQEEAEDEEEIVDAEAEDDGEGDEEEEAPKMIWRPGIDALEDGEQLDVEPGTYDMLHRAQVEWPCLSVDVIRDDLGAQRSTFPMTAYVVAGSQASRTEDNRLYVMKWHKLYKTSKDGREDEEDEEESDSEDSEDEHEAALESKATPHPGGVNRVRAMPQAGHIVATWADTGKVHMWNLDAQRKALNKGDRAAPQAKPIFTCESHKDEGFALDFSPNEAGRFLSGSNDSQVLLWGPVPGGWTVESQQPFKGHKSSVEDVQWKKLGNSFQSTFASCSSDGSFKVWDIREKDRKKPAINVPDAHGGSDVNVLSWSPIVGELIVTGVIHSSPANSLPDRIPKESASPSRHLSLGQLQTELASVQELCNELRAEIDARWRLEPAKNGKGRGKKRVKVVIAQSFVEDHTLQVLGAQNGEDLKRILQQHQERVPTAQGVQRQLQEELQHAAGDARQLALGLPQLDQRVSELKRQQLGVGVRGRVACEKSTGRLGDLRADQLALHLEASDLEGDSALAARDPTIQWQSQVLQLEQLLAQQRENLKGLLEAQQLAQHLELQPPALLAALRASPRHWGRT</sequence>
<dbReference type="PROSITE" id="PS50082">
    <property type="entry name" value="WD_REPEATS_2"/>
    <property type="match status" value="2"/>
</dbReference>
<evidence type="ECO:0000256" key="4">
    <source>
        <dbReference type="SAM" id="MobiDB-lite"/>
    </source>
</evidence>
<dbReference type="AlphaFoldDB" id="A0A9P1FNX3"/>
<feature type="compositionally biased region" description="Acidic residues" evidence="4">
    <location>
        <begin position="13"/>
        <end position="52"/>
    </location>
</feature>
<accession>A0A9P1FNX3</accession>
<evidence type="ECO:0000313" key="6">
    <source>
        <dbReference type="EMBL" id="CAI3981305.1"/>
    </source>
</evidence>
<keyword evidence="1 3" id="KW-0853">WD repeat</keyword>
<evidence type="ECO:0000313" key="8">
    <source>
        <dbReference type="EMBL" id="CAL4768617.1"/>
    </source>
</evidence>
<feature type="domain" description="Histone-binding protein RBBP4-like N-terminal" evidence="5">
    <location>
        <begin position="69"/>
        <end position="134"/>
    </location>
</feature>
<evidence type="ECO:0000313" key="9">
    <source>
        <dbReference type="Proteomes" id="UP001152797"/>
    </source>
</evidence>
<feature type="compositionally biased region" description="Acidic residues" evidence="4">
    <location>
        <begin position="144"/>
        <end position="161"/>
    </location>
</feature>
<proteinExistence type="predicted"/>
<evidence type="ECO:0000256" key="2">
    <source>
        <dbReference type="ARBA" id="ARBA00022737"/>
    </source>
</evidence>